<dbReference type="PANTHER" id="PTHR47481:SF22">
    <property type="entry name" value="RETROTRANSPOSON GAG DOMAIN-CONTAINING PROTEIN"/>
    <property type="match status" value="1"/>
</dbReference>
<dbReference type="InterPro" id="IPR001878">
    <property type="entry name" value="Znf_CCHC"/>
</dbReference>
<dbReference type="Proteomes" id="UP000694864">
    <property type="component" value="Chromosome 17"/>
</dbReference>
<dbReference type="PROSITE" id="PS50158">
    <property type="entry name" value="ZF_CCHC"/>
    <property type="match status" value="1"/>
</dbReference>
<name>A0ABM0WYE8_CAMSA</name>
<gene>
    <name evidence="5" type="primary">LOC104756975</name>
</gene>
<feature type="region of interest" description="Disordered" evidence="2">
    <location>
        <begin position="233"/>
        <end position="271"/>
    </location>
</feature>
<evidence type="ECO:0000256" key="1">
    <source>
        <dbReference type="PROSITE-ProRule" id="PRU00047"/>
    </source>
</evidence>
<organism evidence="4 5">
    <name type="scientific">Camelina sativa</name>
    <name type="common">False flax</name>
    <name type="synonym">Myagrum sativum</name>
    <dbReference type="NCBI Taxonomy" id="90675"/>
    <lineage>
        <taxon>Eukaryota</taxon>
        <taxon>Viridiplantae</taxon>
        <taxon>Streptophyta</taxon>
        <taxon>Embryophyta</taxon>
        <taxon>Tracheophyta</taxon>
        <taxon>Spermatophyta</taxon>
        <taxon>Magnoliopsida</taxon>
        <taxon>eudicotyledons</taxon>
        <taxon>Gunneridae</taxon>
        <taxon>Pentapetalae</taxon>
        <taxon>rosids</taxon>
        <taxon>malvids</taxon>
        <taxon>Brassicales</taxon>
        <taxon>Brassicaceae</taxon>
        <taxon>Camelineae</taxon>
        <taxon>Camelina</taxon>
    </lineage>
</organism>
<evidence type="ECO:0000313" key="5">
    <source>
        <dbReference type="RefSeq" id="XP_010477949.1"/>
    </source>
</evidence>
<keyword evidence="1" id="KW-0862">Zinc</keyword>
<feature type="domain" description="CCHC-type" evidence="3">
    <location>
        <begin position="277"/>
        <end position="293"/>
    </location>
</feature>
<reference evidence="4" key="1">
    <citation type="journal article" date="2014" name="Nat. Commun.">
        <title>The emerging biofuel crop Camelina sativa retains a highly undifferentiated hexaploid genome structure.</title>
        <authorList>
            <person name="Kagale S."/>
            <person name="Koh C."/>
            <person name="Nixon J."/>
            <person name="Bollina V."/>
            <person name="Clarke W.E."/>
            <person name="Tuteja R."/>
            <person name="Spillane C."/>
            <person name="Robinson S.J."/>
            <person name="Links M.G."/>
            <person name="Clarke C."/>
            <person name="Higgins E.E."/>
            <person name="Huebert T."/>
            <person name="Sharpe A.G."/>
            <person name="Parkin I.A."/>
        </authorList>
    </citation>
    <scope>NUCLEOTIDE SEQUENCE [LARGE SCALE GENOMIC DNA]</scope>
    <source>
        <strain evidence="4">cv. DH55</strain>
    </source>
</reference>
<protein>
    <submittedName>
        <fullName evidence="5">Uncharacterized protein LOC104756975</fullName>
    </submittedName>
</protein>
<accession>A0ABM0WYE8</accession>
<feature type="compositionally biased region" description="Low complexity" evidence="2">
    <location>
        <begin position="241"/>
        <end position="255"/>
    </location>
</feature>
<dbReference type="RefSeq" id="XP_010477949.1">
    <property type="nucleotide sequence ID" value="XM_010479647.2"/>
</dbReference>
<dbReference type="InterPro" id="IPR036875">
    <property type="entry name" value="Znf_CCHC_sf"/>
</dbReference>
<evidence type="ECO:0000313" key="4">
    <source>
        <dbReference type="Proteomes" id="UP000694864"/>
    </source>
</evidence>
<keyword evidence="4" id="KW-1185">Reference proteome</keyword>
<dbReference type="PANTHER" id="PTHR47481">
    <property type="match status" value="1"/>
</dbReference>
<feature type="compositionally biased region" description="Polar residues" evidence="2">
    <location>
        <begin position="256"/>
        <end position="270"/>
    </location>
</feature>
<dbReference type="SUPFAM" id="SSF57756">
    <property type="entry name" value="Retrovirus zinc finger-like domains"/>
    <property type="match status" value="1"/>
</dbReference>
<dbReference type="GeneID" id="104756975"/>
<evidence type="ECO:0000259" key="3">
    <source>
        <dbReference type="PROSITE" id="PS50158"/>
    </source>
</evidence>
<keyword evidence="1" id="KW-0479">Metal-binding</keyword>
<reference evidence="5" key="2">
    <citation type="submission" date="2025-08" db="UniProtKB">
        <authorList>
            <consortium name="RefSeq"/>
        </authorList>
    </citation>
    <scope>IDENTIFICATION</scope>
    <source>
        <tissue evidence="5">Leaf</tissue>
    </source>
</reference>
<evidence type="ECO:0000256" key="2">
    <source>
        <dbReference type="SAM" id="MobiDB-lite"/>
    </source>
</evidence>
<dbReference type="Pfam" id="PF14223">
    <property type="entry name" value="Retrotran_gag_2"/>
    <property type="match status" value="1"/>
</dbReference>
<keyword evidence="1" id="KW-0863">Zinc-finger</keyword>
<feature type="region of interest" description="Disordered" evidence="2">
    <location>
        <begin position="357"/>
        <end position="383"/>
    </location>
</feature>
<sequence length="383" mass="41440">MSSSATNTQPPEVAATTETVPLHTSSLLNINMANITKLTTTNYLIWSRQVHALLDGYDLVPFLDSATPKPDPTITTAGVTSPNPAFTIWKRQDKLIYSGLLDAISISVQPLLSRASTTAEVWATLATTYANPSRSHVKQLKHHLENWKKGTRTIDEYFQGLTITFDKLAHLGKPEGHENQIDFILGGLPEEYKPIVDQTEARDTPPSLPELHEKLLNHEAKLLAAASKASPSFPISANYTNNRNKSFSKSSSSRSQQPGSTWSPGGSTRSPKPYLGKCQICGVQGHSARRCPQFQSSQSQRPLLPTPPNAWVPRANIAHASSSNPWIMDSGATHHITSDLANLSLHQPYTGGEEVLNGDGTGLSIANTGEGSQLGGPVTPRTD</sequence>
<proteinExistence type="predicted"/>